<dbReference type="CDD" id="cd00038">
    <property type="entry name" value="CAP_ED"/>
    <property type="match status" value="1"/>
</dbReference>
<evidence type="ECO:0000313" key="2">
    <source>
        <dbReference type="EMBL" id="QEN05118.1"/>
    </source>
</evidence>
<dbReference type="PANTHER" id="PTHR23011">
    <property type="entry name" value="CYCLIC NUCLEOTIDE-BINDING DOMAIN CONTAINING PROTEIN"/>
    <property type="match status" value="1"/>
</dbReference>
<dbReference type="InterPro" id="IPR018488">
    <property type="entry name" value="cNMP-bd_CS"/>
</dbReference>
<dbReference type="PROSITE" id="PS50042">
    <property type="entry name" value="CNMP_BINDING_3"/>
    <property type="match status" value="1"/>
</dbReference>
<feature type="domain" description="Cyclic nucleotide-binding" evidence="1">
    <location>
        <begin position="19"/>
        <end position="120"/>
    </location>
</feature>
<dbReference type="KEGG" id="sper:EW093_10480"/>
<dbReference type="SMART" id="SM00100">
    <property type="entry name" value="cNMP"/>
    <property type="match status" value="1"/>
</dbReference>
<dbReference type="EMBL" id="CP035807">
    <property type="protein sequence ID" value="QEN05118.1"/>
    <property type="molecule type" value="Genomic_DNA"/>
</dbReference>
<dbReference type="Gene3D" id="2.60.120.10">
    <property type="entry name" value="Jelly Rolls"/>
    <property type="match status" value="1"/>
</dbReference>
<protein>
    <submittedName>
        <fullName evidence="2">Cyclic nucleotide-binding domain-containing protein</fullName>
    </submittedName>
</protein>
<dbReference type="AlphaFoldDB" id="A0A5C1QCQ5"/>
<dbReference type="PANTHER" id="PTHR23011:SF28">
    <property type="entry name" value="CYCLIC NUCLEOTIDE-BINDING DOMAIN CONTAINING PROTEIN"/>
    <property type="match status" value="1"/>
</dbReference>
<name>A0A5C1QCQ5_9SPIO</name>
<proteinExistence type="predicted"/>
<dbReference type="PROSITE" id="PS00889">
    <property type="entry name" value="CNMP_BINDING_2"/>
    <property type="match status" value="1"/>
</dbReference>
<evidence type="ECO:0000259" key="1">
    <source>
        <dbReference type="PROSITE" id="PS50042"/>
    </source>
</evidence>
<sequence>MERLQINESMKPYIKKINPLQYLQEDEIEDFMDLITVHRYIDEVIIKQGVVEKSLYAVLKGSVKVTVDNQSGESYICTLGASEIFGEAGLFLNAKRTANVVAMDKAIVLRISRKNMLKFVNKHPIASNKIFMIMIYSLLQKLKEANRELAYERKSDFNQADIDSLINNLLTNE</sequence>
<reference evidence="2 3" key="1">
    <citation type="submission" date="2019-02" db="EMBL/GenBank/DDBJ databases">
        <authorList>
            <person name="Fomenkov A."/>
            <person name="Dubinina G."/>
            <person name="Grabovich M."/>
            <person name="Vincze T."/>
            <person name="Roberts R.J."/>
        </authorList>
    </citation>
    <scope>NUCLEOTIDE SEQUENCE [LARGE SCALE GENOMIC DNA]</scope>
    <source>
        <strain evidence="2 3">P</strain>
    </source>
</reference>
<dbReference type="InterPro" id="IPR018490">
    <property type="entry name" value="cNMP-bd_dom_sf"/>
</dbReference>
<accession>A0A5C1QCQ5</accession>
<dbReference type="InterPro" id="IPR000595">
    <property type="entry name" value="cNMP-bd_dom"/>
</dbReference>
<dbReference type="Proteomes" id="UP000323824">
    <property type="component" value="Chromosome"/>
</dbReference>
<keyword evidence="3" id="KW-1185">Reference proteome</keyword>
<reference evidence="2 3" key="2">
    <citation type="submission" date="2019-09" db="EMBL/GenBank/DDBJ databases">
        <title>Complete Genome Sequence and Methylome Analysis of free living Spirochaetas.</title>
        <authorList>
            <person name="Leshcheva N."/>
            <person name="Mikheeva N."/>
        </authorList>
    </citation>
    <scope>NUCLEOTIDE SEQUENCE [LARGE SCALE GENOMIC DNA]</scope>
    <source>
        <strain evidence="2 3">P</strain>
    </source>
</reference>
<evidence type="ECO:0000313" key="3">
    <source>
        <dbReference type="Proteomes" id="UP000323824"/>
    </source>
</evidence>
<dbReference type="Pfam" id="PF00027">
    <property type="entry name" value="cNMP_binding"/>
    <property type="match status" value="1"/>
</dbReference>
<dbReference type="InterPro" id="IPR014710">
    <property type="entry name" value="RmlC-like_jellyroll"/>
</dbReference>
<dbReference type="OrthoDB" id="370957at2"/>
<organism evidence="2 3">
    <name type="scientific">Thiospirochaeta perfilievii</name>
    <dbReference type="NCBI Taxonomy" id="252967"/>
    <lineage>
        <taxon>Bacteria</taxon>
        <taxon>Pseudomonadati</taxon>
        <taxon>Spirochaetota</taxon>
        <taxon>Spirochaetia</taxon>
        <taxon>Spirochaetales</taxon>
        <taxon>Spirochaetaceae</taxon>
        <taxon>Thiospirochaeta</taxon>
    </lineage>
</organism>
<dbReference type="RefSeq" id="WP_149568359.1">
    <property type="nucleotide sequence ID" value="NZ_CP035807.1"/>
</dbReference>
<dbReference type="SUPFAM" id="SSF51206">
    <property type="entry name" value="cAMP-binding domain-like"/>
    <property type="match status" value="1"/>
</dbReference>
<gene>
    <name evidence="2" type="ORF">EW093_10480</name>
</gene>